<keyword evidence="2" id="KW-0929">Antimicrobial</keyword>
<name>A0A1V9FDB7_9BACT</name>
<keyword evidence="6" id="KW-0044">Antibiotic</keyword>
<keyword evidence="7" id="KW-0078">Bacteriocin</keyword>
<reference evidence="9" key="1">
    <citation type="submission" date="2016-04" db="EMBL/GenBank/DDBJ databases">
        <authorList>
            <person name="Chen L."/>
            <person name="Zhuang W."/>
            <person name="Wang G."/>
        </authorList>
    </citation>
    <scope>NUCLEOTIDE SEQUENCE [LARGE SCALE GENOMIC DNA]</scope>
    <source>
        <strain evidence="9">208</strain>
    </source>
</reference>
<keyword evidence="3" id="KW-0540">Nuclease</keyword>
<dbReference type="Pfam" id="PF21431">
    <property type="entry name" value="Col-Pyo_DNase"/>
    <property type="match status" value="1"/>
</dbReference>
<dbReference type="GO" id="GO:0031640">
    <property type="term" value="P:killing of cells of another organism"/>
    <property type="evidence" value="ECO:0007669"/>
    <property type="project" value="UniProtKB-KW"/>
</dbReference>
<keyword evidence="5" id="KW-0378">Hydrolase</keyword>
<evidence type="ECO:0000256" key="5">
    <source>
        <dbReference type="ARBA" id="ARBA00022801"/>
    </source>
</evidence>
<dbReference type="InterPro" id="IPR037146">
    <property type="entry name" value="Colicin/pyocin_DNase_dom_sf"/>
</dbReference>
<dbReference type="GO" id="GO:0016787">
    <property type="term" value="F:hydrolase activity"/>
    <property type="evidence" value="ECO:0007669"/>
    <property type="project" value="UniProtKB-KW"/>
</dbReference>
<keyword evidence="9" id="KW-1185">Reference proteome</keyword>
<dbReference type="STRING" id="550983.A4R26_26420"/>
<evidence type="ECO:0000256" key="4">
    <source>
        <dbReference type="ARBA" id="ARBA00022759"/>
    </source>
</evidence>
<comment type="similarity">
    <text evidence="1">Belongs to the colicin/pyosin nuclease family.</text>
</comment>
<protein>
    <submittedName>
        <fullName evidence="8">Uncharacterized protein</fullName>
    </submittedName>
</protein>
<dbReference type="InterPro" id="IPR044925">
    <property type="entry name" value="His-Me_finger_sf"/>
</dbReference>
<dbReference type="Gene3D" id="3.90.540.10">
    <property type="entry name" value="Colicin/pyocin, DNase domain"/>
    <property type="match status" value="1"/>
</dbReference>
<dbReference type="SUPFAM" id="SSF54060">
    <property type="entry name" value="His-Me finger endonucleases"/>
    <property type="match status" value="1"/>
</dbReference>
<dbReference type="GO" id="GO:0004519">
    <property type="term" value="F:endonuclease activity"/>
    <property type="evidence" value="ECO:0007669"/>
    <property type="project" value="UniProtKB-KW"/>
</dbReference>
<evidence type="ECO:0000256" key="1">
    <source>
        <dbReference type="ARBA" id="ARBA00006811"/>
    </source>
</evidence>
<evidence type="ECO:0000313" key="9">
    <source>
        <dbReference type="Proteomes" id="UP000192276"/>
    </source>
</evidence>
<dbReference type="OrthoDB" id="1521695at2"/>
<dbReference type="AlphaFoldDB" id="A0A1V9FDB7"/>
<comment type="caution">
    <text evidence="8">The sequence shown here is derived from an EMBL/GenBank/DDBJ whole genome shotgun (WGS) entry which is preliminary data.</text>
</comment>
<evidence type="ECO:0000256" key="6">
    <source>
        <dbReference type="ARBA" id="ARBA00023022"/>
    </source>
</evidence>
<evidence type="ECO:0000256" key="7">
    <source>
        <dbReference type="ARBA" id="ARBA00023048"/>
    </source>
</evidence>
<evidence type="ECO:0000256" key="3">
    <source>
        <dbReference type="ARBA" id="ARBA00022722"/>
    </source>
</evidence>
<accession>A0A1V9FDB7</accession>
<proteinExistence type="inferred from homology"/>
<organism evidence="8 9">
    <name type="scientific">Niastella populi</name>
    <dbReference type="NCBI Taxonomy" id="550983"/>
    <lineage>
        <taxon>Bacteria</taxon>
        <taxon>Pseudomonadati</taxon>
        <taxon>Bacteroidota</taxon>
        <taxon>Chitinophagia</taxon>
        <taxon>Chitinophagales</taxon>
        <taxon>Chitinophagaceae</taxon>
        <taxon>Niastella</taxon>
    </lineage>
</organism>
<evidence type="ECO:0000313" key="8">
    <source>
        <dbReference type="EMBL" id="OQP56176.1"/>
    </source>
</evidence>
<sequence>MRREGGDAGEEIIGVIDDVNSVANGVVDLSNELTVFAHGGEDAVTLASRRNRPGTAAGNGKEITGRWLKGSHGNAGLVPKSVADRLRGRNFNNFDDFREAFGKQWLKILIWQINFQKVI</sequence>
<dbReference type="EMBL" id="LWBP01000203">
    <property type="protein sequence ID" value="OQP56176.1"/>
    <property type="molecule type" value="Genomic_DNA"/>
</dbReference>
<evidence type="ECO:0000256" key="2">
    <source>
        <dbReference type="ARBA" id="ARBA00022529"/>
    </source>
</evidence>
<keyword evidence="4" id="KW-0255">Endonuclease</keyword>
<dbReference type="GO" id="GO:0042742">
    <property type="term" value="P:defense response to bacterium"/>
    <property type="evidence" value="ECO:0007669"/>
    <property type="project" value="UniProtKB-KW"/>
</dbReference>
<gene>
    <name evidence="8" type="ORF">A4R26_26420</name>
</gene>
<dbReference type="Proteomes" id="UP000192276">
    <property type="component" value="Unassembled WGS sequence"/>
</dbReference>